<protein>
    <submittedName>
        <fullName evidence="2">Uncharacterized protein</fullName>
    </submittedName>
</protein>
<evidence type="ECO:0000313" key="2">
    <source>
        <dbReference type="EMBL" id="USF86679.1"/>
    </source>
</evidence>
<sequence>MLVLAALLLVNFLLFALTRRLNFDESLALHAGWLSFNEVPAQPFFYMPFSLVLGWLATLIEDPGRLFVTLRLAAVLSLLLVLLLLVWRLGLKGRTTLFAVLLLFANGGFLSHGYEFRYDLAVLLGWLLGFVALQERSRAGLILLGLCIGWLAIHHLKGVYFAGWLYLFGLLRLQLDRGLRPGSLLPYHLALLLPALLWAGYSLLSGRSGELIGFYSGFILLSLEAQKVWPWESMLRRLVLDGPWWWLVLPASIGALLMRRERWLRWAAGFVLVGGLFPFVHPHPWPIWWCRCCHLPPCWRQLGWRRLWSGPGWLPGSRRWCCRCCWWPWARAPILQRSGAFGRCQWSGRSRVCGCSKRCCARMTALSIPQDSPILFDRRWRFGIAIAFFGNGIKRRWRLWWI</sequence>
<feature type="transmembrane region" description="Helical" evidence="1">
    <location>
        <begin position="72"/>
        <end position="90"/>
    </location>
</feature>
<dbReference type="RefSeq" id="WP_006473918.1">
    <property type="nucleotide sequence ID" value="NZ_CP090569.1"/>
</dbReference>
<dbReference type="AlphaFoldDB" id="A0A9J6ZVN7"/>
<dbReference type="KEGG" id="eps:L0Y14_11080"/>
<feature type="transmembrane region" description="Helical" evidence="1">
    <location>
        <begin position="44"/>
        <end position="60"/>
    </location>
</feature>
<keyword evidence="1" id="KW-0812">Transmembrane</keyword>
<name>A0A9J6ZVN7_9GAMM</name>
<dbReference type="Proteomes" id="UP001056649">
    <property type="component" value="Chromosome"/>
</dbReference>
<feature type="transmembrane region" description="Helical" evidence="1">
    <location>
        <begin position="140"/>
        <end position="167"/>
    </location>
</feature>
<proteinExistence type="predicted"/>
<accession>A0A9J6ZVN7</accession>
<organism evidence="2 3">
    <name type="scientific">Candidatus Endoriftia persephonae</name>
    <dbReference type="NCBI Taxonomy" id="393765"/>
    <lineage>
        <taxon>Bacteria</taxon>
        <taxon>Pseudomonadati</taxon>
        <taxon>Pseudomonadota</taxon>
        <taxon>Gammaproteobacteria</taxon>
        <taxon>Chromatiales</taxon>
        <taxon>Sedimenticolaceae</taxon>
        <taxon>Candidatus Endoriftia</taxon>
    </lineage>
</organism>
<feature type="transmembrane region" description="Helical" evidence="1">
    <location>
        <begin position="116"/>
        <end position="133"/>
    </location>
</feature>
<feature type="transmembrane region" description="Helical" evidence="1">
    <location>
        <begin position="266"/>
        <end position="285"/>
    </location>
</feature>
<feature type="transmembrane region" description="Helical" evidence="1">
    <location>
        <begin position="187"/>
        <end position="204"/>
    </location>
</feature>
<dbReference type="EMBL" id="CP090569">
    <property type="protein sequence ID" value="USF86679.1"/>
    <property type="molecule type" value="Genomic_DNA"/>
</dbReference>
<keyword evidence="1" id="KW-1133">Transmembrane helix</keyword>
<gene>
    <name evidence="2" type="ORF">L0Y14_11080</name>
</gene>
<evidence type="ECO:0000256" key="1">
    <source>
        <dbReference type="SAM" id="Phobius"/>
    </source>
</evidence>
<evidence type="ECO:0000313" key="3">
    <source>
        <dbReference type="Proteomes" id="UP001056649"/>
    </source>
</evidence>
<keyword evidence="1" id="KW-0472">Membrane</keyword>
<reference evidence="2" key="1">
    <citation type="journal article" date="2022" name="Mol. Ecol. Resour.">
        <title>The complete and closed genome of the facultative generalist Candidatus Endoriftia persephone from deep-sea hydrothermal vents.</title>
        <authorList>
            <person name="de Oliveira A.L."/>
            <person name="Srivastava A."/>
            <person name="Espada-Hinojosa S."/>
            <person name="Bright M."/>
        </authorList>
    </citation>
    <scope>NUCLEOTIDE SEQUENCE</scope>
    <source>
        <strain evidence="2">Tica-EPR-9o50.N</strain>
    </source>
</reference>
<keyword evidence="3" id="KW-1185">Reference proteome</keyword>